<dbReference type="SUPFAM" id="SSF52172">
    <property type="entry name" value="CheY-like"/>
    <property type="match status" value="1"/>
</dbReference>
<dbReference type="InterPro" id="IPR050595">
    <property type="entry name" value="Bact_response_regulator"/>
</dbReference>
<evidence type="ECO:0000256" key="1">
    <source>
        <dbReference type="ARBA" id="ARBA00022553"/>
    </source>
</evidence>
<gene>
    <name evidence="5" type="ORF">MRX98_12935</name>
</gene>
<dbReference type="RefSeq" id="WP_246909274.1">
    <property type="nucleotide sequence ID" value="NZ_JALJRB010000014.1"/>
</dbReference>
<reference evidence="5" key="1">
    <citation type="submission" date="2022-04" db="EMBL/GenBank/DDBJ databases">
        <title>Desulfatitalea alkaliphila sp. nov., a novel anaerobic sulfate-reducing bacterium isolated from terrestrial mud volcano, Taman Peninsula, Russia.</title>
        <authorList>
            <person name="Khomyakova M.A."/>
            <person name="Merkel A.Y."/>
            <person name="Slobodkin A.I."/>
        </authorList>
    </citation>
    <scope>NUCLEOTIDE SEQUENCE</scope>
    <source>
        <strain evidence="5">M08but</strain>
    </source>
</reference>
<dbReference type="Proteomes" id="UP001165427">
    <property type="component" value="Unassembled WGS sequence"/>
</dbReference>
<dbReference type="GO" id="GO:0000160">
    <property type="term" value="P:phosphorelay signal transduction system"/>
    <property type="evidence" value="ECO:0007669"/>
    <property type="project" value="InterPro"/>
</dbReference>
<dbReference type="Pfam" id="PF00072">
    <property type="entry name" value="Response_reg"/>
    <property type="match status" value="1"/>
</dbReference>
<evidence type="ECO:0000259" key="4">
    <source>
        <dbReference type="PROSITE" id="PS50110"/>
    </source>
</evidence>
<comment type="caution">
    <text evidence="5">The sequence shown here is derived from an EMBL/GenBank/DDBJ whole genome shotgun (WGS) entry which is preliminary data.</text>
</comment>
<dbReference type="Gene3D" id="3.40.50.2300">
    <property type="match status" value="1"/>
</dbReference>
<dbReference type="InterPro" id="IPR011006">
    <property type="entry name" value="CheY-like_superfamily"/>
</dbReference>
<feature type="domain" description="Response regulatory" evidence="4">
    <location>
        <begin position="7"/>
        <end position="122"/>
    </location>
</feature>
<dbReference type="PANTHER" id="PTHR44591:SF19">
    <property type="entry name" value="TWO-COMPONENT RESPONSE REGULATOR-RELATED"/>
    <property type="match status" value="1"/>
</dbReference>
<dbReference type="AlphaFoldDB" id="A0AA41R2G2"/>
<keyword evidence="3" id="KW-0175">Coiled coil</keyword>
<feature type="modified residue" description="4-aspartylphosphate" evidence="2">
    <location>
        <position position="56"/>
    </location>
</feature>
<name>A0AA41R2G2_9BACT</name>
<keyword evidence="6" id="KW-1185">Reference proteome</keyword>
<protein>
    <submittedName>
        <fullName evidence="5">Response regulator</fullName>
    </submittedName>
</protein>
<evidence type="ECO:0000256" key="3">
    <source>
        <dbReference type="SAM" id="Coils"/>
    </source>
</evidence>
<organism evidence="5 6">
    <name type="scientific">Desulfatitalea alkaliphila</name>
    <dbReference type="NCBI Taxonomy" id="2929485"/>
    <lineage>
        <taxon>Bacteria</taxon>
        <taxon>Pseudomonadati</taxon>
        <taxon>Thermodesulfobacteriota</taxon>
        <taxon>Desulfobacteria</taxon>
        <taxon>Desulfobacterales</taxon>
        <taxon>Desulfosarcinaceae</taxon>
        <taxon>Desulfatitalea</taxon>
    </lineage>
</organism>
<evidence type="ECO:0000256" key="2">
    <source>
        <dbReference type="PROSITE-ProRule" id="PRU00169"/>
    </source>
</evidence>
<dbReference type="EMBL" id="JALJRB010000014">
    <property type="protein sequence ID" value="MCJ8501484.1"/>
    <property type="molecule type" value="Genomic_DNA"/>
</dbReference>
<dbReference type="PROSITE" id="PS50110">
    <property type="entry name" value="RESPONSE_REGULATORY"/>
    <property type="match status" value="1"/>
</dbReference>
<dbReference type="InterPro" id="IPR001789">
    <property type="entry name" value="Sig_transdc_resp-reg_receiver"/>
</dbReference>
<dbReference type="CDD" id="cd17569">
    <property type="entry name" value="REC_HupR-like"/>
    <property type="match status" value="1"/>
</dbReference>
<dbReference type="PANTHER" id="PTHR44591">
    <property type="entry name" value="STRESS RESPONSE REGULATOR PROTEIN 1"/>
    <property type="match status" value="1"/>
</dbReference>
<accession>A0AA41R2G2</accession>
<evidence type="ECO:0000313" key="6">
    <source>
        <dbReference type="Proteomes" id="UP001165427"/>
    </source>
</evidence>
<sequence>MSDKQYTVLCVDDEQNILSALKRLLRKEPYRLLTAGSGSQGLTMMDENEVHVVVSDQRMPGMNGTEFLKEVKTNHPDVLRIILTGYTEVDSITAAINEGSVYKFFLKPWNDHNLKLEIRQAVEQYALMETNKQLHETVIAQNDELKQINERLEETVAERTQFLEVQNQALQISHAVLNDLPLPIVGVSREMIIALVNKAARALAVADQPLNVGERVSTYFGDGIEASLERVCNSVESGCIAAQGVGGTPFRLETIPLSGRFKGKGVIVTIKEGAAAEV</sequence>
<feature type="coiled-coil region" evidence="3">
    <location>
        <begin position="131"/>
        <end position="158"/>
    </location>
</feature>
<dbReference type="SMART" id="SM00448">
    <property type="entry name" value="REC"/>
    <property type="match status" value="1"/>
</dbReference>
<proteinExistence type="predicted"/>
<keyword evidence="1 2" id="KW-0597">Phosphoprotein</keyword>
<evidence type="ECO:0000313" key="5">
    <source>
        <dbReference type="EMBL" id="MCJ8501484.1"/>
    </source>
</evidence>